<accession>A0A0F9JB26</accession>
<reference evidence="1" key="1">
    <citation type="journal article" date="2015" name="Nature">
        <title>Complex archaea that bridge the gap between prokaryotes and eukaryotes.</title>
        <authorList>
            <person name="Spang A."/>
            <person name="Saw J.H."/>
            <person name="Jorgensen S.L."/>
            <person name="Zaremba-Niedzwiedzka K."/>
            <person name="Martijn J."/>
            <person name="Lind A.E."/>
            <person name="van Eijk R."/>
            <person name="Schleper C."/>
            <person name="Guy L."/>
            <person name="Ettema T.J."/>
        </authorList>
    </citation>
    <scope>NUCLEOTIDE SEQUENCE</scope>
</reference>
<dbReference type="AlphaFoldDB" id="A0A0F9JB26"/>
<proteinExistence type="predicted"/>
<gene>
    <name evidence="1" type="ORF">LCGC14_1846180</name>
</gene>
<protein>
    <submittedName>
        <fullName evidence="1">Uncharacterized protein</fullName>
    </submittedName>
</protein>
<organism evidence="1">
    <name type="scientific">marine sediment metagenome</name>
    <dbReference type="NCBI Taxonomy" id="412755"/>
    <lineage>
        <taxon>unclassified sequences</taxon>
        <taxon>metagenomes</taxon>
        <taxon>ecological metagenomes</taxon>
    </lineage>
</organism>
<sequence length="41" mass="4765">MLPQSFVVRGQAMLLFNGPFGPWLFKDKTPEEMRDVALRLK</sequence>
<comment type="caution">
    <text evidence="1">The sequence shown here is derived from an EMBL/GenBank/DDBJ whole genome shotgun (WGS) entry which is preliminary data.</text>
</comment>
<name>A0A0F9JB26_9ZZZZ</name>
<evidence type="ECO:0000313" key="1">
    <source>
        <dbReference type="EMBL" id="KKL96262.1"/>
    </source>
</evidence>
<dbReference type="EMBL" id="LAZR01018477">
    <property type="protein sequence ID" value="KKL96262.1"/>
    <property type="molecule type" value="Genomic_DNA"/>
</dbReference>